<dbReference type="GO" id="GO:0015074">
    <property type="term" value="P:DNA integration"/>
    <property type="evidence" value="ECO:0007669"/>
    <property type="project" value="InterPro"/>
</dbReference>
<protein>
    <recommendedName>
        <fullName evidence="1">Integrase catalytic domain-containing protein</fullName>
    </recommendedName>
</protein>
<name>V2Z801_9FIRM</name>
<dbReference type="Gene3D" id="3.30.420.10">
    <property type="entry name" value="Ribonuclease H-like superfamily/Ribonuclease H"/>
    <property type="match status" value="1"/>
</dbReference>
<sequence>MNIEMQLFSASRKKAVITDRNITADFAHRTLQKEIELQSKIDLTKLLIHSDQGSQYTPKEYTEFCEKLGIARSMSKAGYPYKMLRWKGTSIR</sequence>
<dbReference type="EMBL" id="ACIL03000013">
    <property type="protein sequence ID" value="ESL03060.1"/>
    <property type="molecule type" value="Genomic_DNA"/>
</dbReference>
<evidence type="ECO:0000313" key="2">
    <source>
        <dbReference type="EMBL" id="ESL03060.1"/>
    </source>
</evidence>
<evidence type="ECO:0000313" key="3">
    <source>
        <dbReference type="Proteomes" id="UP000018227"/>
    </source>
</evidence>
<dbReference type="InterPro" id="IPR001584">
    <property type="entry name" value="Integrase_cat-core"/>
</dbReference>
<keyword evidence="3" id="KW-1185">Reference proteome</keyword>
<dbReference type="SUPFAM" id="SSF53098">
    <property type="entry name" value="Ribonuclease H-like"/>
    <property type="match status" value="1"/>
</dbReference>
<dbReference type="Proteomes" id="UP000018227">
    <property type="component" value="Unassembled WGS sequence"/>
</dbReference>
<reference evidence="2 3" key="1">
    <citation type="submission" date="2013-06" db="EMBL/GenBank/DDBJ databases">
        <authorList>
            <person name="Weinstock G."/>
            <person name="Sodergren E."/>
            <person name="Clifton S."/>
            <person name="Fulton L."/>
            <person name="Fulton B."/>
            <person name="Courtney L."/>
            <person name="Fronick C."/>
            <person name="Harrison M."/>
            <person name="Strong C."/>
            <person name="Farmer C."/>
            <person name="Delahaunty K."/>
            <person name="Markovic C."/>
            <person name="Hall O."/>
            <person name="Minx P."/>
            <person name="Tomlinson C."/>
            <person name="Mitreva M."/>
            <person name="Nelson J."/>
            <person name="Hou S."/>
            <person name="Wollam A."/>
            <person name="Pepin K.H."/>
            <person name="Johnson M."/>
            <person name="Bhonagiri V."/>
            <person name="Nash W.E."/>
            <person name="Warren W."/>
            <person name="Chinwalla A."/>
            <person name="Mardis E.R."/>
            <person name="Wilson R.K."/>
        </authorList>
    </citation>
    <scope>NUCLEOTIDE SEQUENCE [LARGE SCALE GENOMIC DNA]</scope>
    <source>
        <strain evidence="2 3">ATCC 51271</strain>
    </source>
</reference>
<dbReference type="InterPro" id="IPR012337">
    <property type="entry name" value="RNaseH-like_sf"/>
</dbReference>
<accession>V2Z801</accession>
<dbReference type="HOGENOM" id="CLU_2407871_0_0_9"/>
<dbReference type="eggNOG" id="COG2801">
    <property type="taxonomic scope" value="Bacteria"/>
</dbReference>
<dbReference type="AlphaFoldDB" id="V2Z801"/>
<feature type="domain" description="Integrase catalytic" evidence="1">
    <location>
        <begin position="17"/>
        <end position="80"/>
    </location>
</feature>
<dbReference type="STRING" id="592026.GCWU0000282_001933"/>
<dbReference type="Pfam" id="PF00665">
    <property type="entry name" value="rve"/>
    <property type="match status" value="1"/>
</dbReference>
<comment type="caution">
    <text evidence="2">The sequence shown here is derived from an EMBL/GenBank/DDBJ whole genome shotgun (WGS) entry which is preliminary data.</text>
</comment>
<proteinExistence type="predicted"/>
<dbReference type="InterPro" id="IPR036397">
    <property type="entry name" value="RNaseH_sf"/>
</dbReference>
<dbReference type="GO" id="GO:0003676">
    <property type="term" value="F:nucleic acid binding"/>
    <property type="evidence" value="ECO:0007669"/>
    <property type="project" value="InterPro"/>
</dbReference>
<gene>
    <name evidence="2" type="ORF">GCWU0000282_001933</name>
</gene>
<organism evidence="2 3">
    <name type="scientific">Catonella morbi ATCC 51271</name>
    <dbReference type="NCBI Taxonomy" id="592026"/>
    <lineage>
        <taxon>Bacteria</taxon>
        <taxon>Bacillati</taxon>
        <taxon>Bacillota</taxon>
        <taxon>Clostridia</taxon>
        <taxon>Lachnospirales</taxon>
        <taxon>Lachnospiraceae</taxon>
        <taxon>Catonella</taxon>
    </lineage>
</organism>
<evidence type="ECO:0000259" key="1">
    <source>
        <dbReference type="Pfam" id="PF00665"/>
    </source>
</evidence>